<feature type="compositionally biased region" description="Basic residues" evidence="3">
    <location>
        <begin position="65"/>
        <end position="75"/>
    </location>
</feature>
<feature type="region of interest" description="Disordered" evidence="3">
    <location>
        <begin position="38"/>
        <end position="80"/>
    </location>
</feature>
<organism evidence="4">
    <name type="scientific">Thrips tabaci associated tombus-like virus 1</name>
    <dbReference type="NCBI Taxonomy" id="2767260"/>
    <lineage>
        <taxon>Viruses</taxon>
        <taxon>Riboviria</taxon>
        <taxon>Orthornavirae</taxon>
        <taxon>Kitrinoviricota</taxon>
        <taxon>Tolucaviricetes</taxon>
        <taxon>Tolivirales</taxon>
        <taxon>Tombusviridae</taxon>
    </lineage>
</organism>
<evidence type="ECO:0000256" key="3">
    <source>
        <dbReference type="SAM" id="MobiDB-lite"/>
    </source>
</evidence>
<protein>
    <submittedName>
        <fullName evidence="4">Uncharacterized protein</fullName>
    </submittedName>
</protein>
<keyword evidence="2" id="KW-0946">Virion</keyword>
<dbReference type="GO" id="GO:0044423">
    <property type="term" value="C:virion component"/>
    <property type="evidence" value="ECO:0007669"/>
    <property type="project" value="UniProtKB-KW"/>
</dbReference>
<dbReference type="InterPro" id="IPR029053">
    <property type="entry name" value="Viral_coat"/>
</dbReference>
<comment type="subcellular location">
    <subcellularLocation>
        <location evidence="1">Virion</location>
    </subcellularLocation>
</comment>
<proteinExistence type="predicted"/>
<accession>A0A7G9IR85</accession>
<evidence type="ECO:0000313" key="4">
    <source>
        <dbReference type="EMBL" id="QNM37817.1"/>
    </source>
</evidence>
<dbReference type="EMBL" id="MN714675">
    <property type="protein sequence ID" value="QNM37817.1"/>
    <property type="molecule type" value="Genomic_RNA"/>
</dbReference>
<dbReference type="Gene3D" id="2.60.120.20">
    <property type="match status" value="1"/>
</dbReference>
<reference evidence="4" key="1">
    <citation type="submission" date="2019-11" db="EMBL/GenBank/DDBJ databases">
        <title>Complexity of the virome associated to tospovirus-transmitting thrips species.</title>
        <authorList>
            <person name="Chiapello M."/>
            <person name="Bosco L."/>
            <person name="Ciuffo M."/>
            <person name="Ottati S."/>
            <person name="Vallino M."/>
            <person name="Salem N."/>
            <person name="Rosa C."/>
            <person name="Tavella L."/>
            <person name="Turina M."/>
        </authorList>
    </citation>
    <scope>NUCLEOTIDE SEQUENCE</scope>
    <source>
        <strain evidence="4">ThassRNAV12</strain>
    </source>
</reference>
<evidence type="ECO:0000256" key="1">
    <source>
        <dbReference type="ARBA" id="ARBA00004328"/>
    </source>
</evidence>
<dbReference type="SUPFAM" id="SSF88633">
    <property type="entry name" value="Positive stranded ssRNA viruses"/>
    <property type="match status" value="1"/>
</dbReference>
<sequence length="245" mass="26607">MLPVMPYGRRQGPPAWVWPAAAAGQELVRQGARWMRQRRNPPPPPAIPTVTNPPVAVPAQGAGSTRRRKRRRKRASVSGLASGMGMLSVSGSGTVVNDTEILGAVTKTVTILKFQPGNDKTPRLKAHGGLYSQFRIRKVVIRYRPTTGTATNGLVTFAVIPGLSKHQASITSADAIMKLAPRQITPVFRPAQLVVTHSIEASRWLVVNDDSVDGTSFTLAYASTADTTGYMEIVYSVEFRYPNPF</sequence>
<name>A0A7G9IR85_9TOMB</name>
<feature type="compositionally biased region" description="Low complexity" evidence="3">
    <location>
        <begin position="48"/>
        <end position="59"/>
    </location>
</feature>
<evidence type="ECO:0000256" key="2">
    <source>
        <dbReference type="ARBA" id="ARBA00022844"/>
    </source>
</evidence>